<feature type="domain" description="SLH" evidence="2">
    <location>
        <begin position="156"/>
        <end position="219"/>
    </location>
</feature>
<reference evidence="3" key="2">
    <citation type="submission" date="2020-09" db="EMBL/GenBank/DDBJ databases">
        <authorList>
            <person name="Sun Q."/>
            <person name="Zhou Y."/>
        </authorList>
    </citation>
    <scope>NUCLEOTIDE SEQUENCE</scope>
    <source>
        <strain evidence="3">CGMCC 1.15178</strain>
    </source>
</reference>
<dbReference type="AlphaFoldDB" id="A0A916ZA77"/>
<dbReference type="SMART" id="SM00060">
    <property type="entry name" value="FN3"/>
    <property type="match status" value="4"/>
</dbReference>
<keyword evidence="1" id="KW-0732">Signal</keyword>
<name>A0A916ZA77_9BACL</name>
<sequence length="700" mass="75889">MKKWLGSIAAVLLLAAIFAFPNDSFADNSFKDVGGTFWAEEEINSMAQLGLVKGYTDNTFKPNNTVTREEFAVLITRAFYLELPASSPSSTFADVSKTRWSYTSIEAAKEFLTGYYPPSGKAFFDPTGKATREDVAVALVKALGYQPDELKDERVINRFYDGDDISPNMRTYVALAVENKLISGYNDGTFKPGKAVTRAESAALLYRVIKGAAADSKQTLTLNVEAPETTSTPTFYVSGDATKGAKVFINNEEVEVVQGQFRVGFRLEEEGSYKYTVSARMAGGKTQTVTKTVKFEKGAPSIEVKGVPETTDKKTITVTWTVKDGNDVSPVVYINDERQYGSTATITLEEGDNEIKVVVENSFGKSTEVVKHVVFQSGGPVLNVGIVPATTDKESLTLSWTVQDKNDYSPKVYLNGDQLYGSNTSVTLKEGTNIFTFRAVNSAGKSTEVTKTVVLNGGAPNLTVEPIPDTTDKDSITVSWNVQDRNDYSPKVYVNGQQMYGSSTTVNLTPGPNTITVKAVNKPGKITEITKTITFSSGGPVLKVGDIPQTTGKKSVTVSLSVSDKNDYSPKVYINGEQIYGSSTTVNLTPGMNTIKIKAVNSLGKITEESHDIVFEPQGPRLTLGYAPETTTSQTITLSWTVSDDNDYSPKVYVNDKLVYSSSMDVTLVPGANTFKLVSSNSLGKTTTVTYTVTYNPSQS</sequence>
<gene>
    <name evidence="3" type="ORF">GCM10010911_45570</name>
</gene>
<dbReference type="PANTHER" id="PTHR43308">
    <property type="entry name" value="OUTER MEMBRANE PROTEIN ALPHA-RELATED"/>
    <property type="match status" value="1"/>
</dbReference>
<dbReference type="EMBL" id="BMHP01000003">
    <property type="protein sequence ID" value="GGD82348.1"/>
    <property type="molecule type" value="Genomic_DNA"/>
</dbReference>
<dbReference type="Gene3D" id="2.60.40.10">
    <property type="entry name" value="Immunoglobulins"/>
    <property type="match status" value="6"/>
</dbReference>
<dbReference type="PANTHER" id="PTHR43308:SF5">
    <property type="entry name" value="S-LAYER PROTEIN _ PEPTIDOGLYCAN ENDO-BETA-N-ACETYLGLUCOSAMINIDASE"/>
    <property type="match status" value="1"/>
</dbReference>
<feature type="domain" description="SLH" evidence="2">
    <location>
        <begin position="26"/>
        <end position="89"/>
    </location>
</feature>
<dbReference type="PROSITE" id="PS51272">
    <property type="entry name" value="SLH"/>
    <property type="match status" value="3"/>
</dbReference>
<organism evidence="3 4">
    <name type="scientific">Paenibacillus nasutitermitis</name>
    <dbReference type="NCBI Taxonomy" id="1652958"/>
    <lineage>
        <taxon>Bacteria</taxon>
        <taxon>Bacillati</taxon>
        <taxon>Bacillota</taxon>
        <taxon>Bacilli</taxon>
        <taxon>Bacillales</taxon>
        <taxon>Paenibacillaceae</taxon>
        <taxon>Paenibacillus</taxon>
    </lineage>
</organism>
<evidence type="ECO:0000313" key="4">
    <source>
        <dbReference type="Proteomes" id="UP000612456"/>
    </source>
</evidence>
<dbReference type="InterPro" id="IPR051465">
    <property type="entry name" value="Cell_Envelope_Struct_Comp"/>
</dbReference>
<dbReference type="RefSeq" id="WP_188995228.1">
    <property type="nucleotide sequence ID" value="NZ_BMHP01000003.1"/>
</dbReference>
<dbReference type="InterPro" id="IPR003961">
    <property type="entry name" value="FN3_dom"/>
</dbReference>
<accession>A0A916ZA77</accession>
<proteinExistence type="predicted"/>
<evidence type="ECO:0000313" key="3">
    <source>
        <dbReference type="EMBL" id="GGD82348.1"/>
    </source>
</evidence>
<evidence type="ECO:0000259" key="2">
    <source>
        <dbReference type="PROSITE" id="PS51272"/>
    </source>
</evidence>
<dbReference type="InterPro" id="IPR001119">
    <property type="entry name" value="SLH_dom"/>
</dbReference>
<keyword evidence="4" id="KW-1185">Reference proteome</keyword>
<comment type="caution">
    <text evidence="3">The sequence shown here is derived from an EMBL/GenBank/DDBJ whole genome shotgun (WGS) entry which is preliminary data.</text>
</comment>
<dbReference type="Proteomes" id="UP000612456">
    <property type="component" value="Unassembled WGS sequence"/>
</dbReference>
<feature type="signal peptide" evidence="1">
    <location>
        <begin position="1"/>
        <end position="26"/>
    </location>
</feature>
<feature type="chain" id="PRO_5036903387" description="SLH domain-containing protein" evidence="1">
    <location>
        <begin position="27"/>
        <end position="700"/>
    </location>
</feature>
<feature type="domain" description="SLH" evidence="2">
    <location>
        <begin position="90"/>
        <end position="153"/>
    </location>
</feature>
<dbReference type="Pfam" id="PF00395">
    <property type="entry name" value="SLH"/>
    <property type="match status" value="2"/>
</dbReference>
<reference evidence="3" key="1">
    <citation type="journal article" date="2014" name="Int. J. Syst. Evol. Microbiol.">
        <title>Complete genome sequence of Corynebacterium casei LMG S-19264T (=DSM 44701T), isolated from a smear-ripened cheese.</title>
        <authorList>
            <consortium name="US DOE Joint Genome Institute (JGI-PGF)"/>
            <person name="Walter F."/>
            <person name="Albersmeier A."/>
            <person name="Kalinowski J."/>
            <person name="Ruckert C."/>
        </authorList>
    </citation>
    <scope>NUCLEOTIDE SEQUENCE</scope>
    <source>
        <strain evidence="3">CGMCC 1.15178</strain>
    </source>
</reference>
<dbReference type="InterPro" id="IPR013783">
    <property type="entry name" value="Ig-like_fold"/>
</dbReference>
<evidence type="ECO:0000256" key="1">
    <source>
        <dbReference type="SAM" id="SignalP"/>
    </source>
</evidence>
<protein>
    <recommendedName>
        <fullName evidence="2">SLH domain-containing protein</fullName>
    </recommendedName>
</protein>